<feature type="compositionally biased region" description="Polar residues" evidence="2">
    <location>
        <begin position="321"/>
        <end position="342"/>
    </location>
</feature>
<feature type="compositionally biased region" description="Basic and acidic residues" evidence="2">
    <location>
        <begin position="165"/>
        <end position="174"/>
    </location>
</feature>
<organism evidence="3 4">
    <name type="scientific">Hebeloma cylindrosporum</name>
    <dbReference type="NCBI Taxonomy" id="76867"/>
    <lineage>
        <taxon>Eukaryota</taxon>
        <taxon>Fungi</taxon>
        <taxon>Dikarya</taxon>
        <taxon>Basidiomycota</taxon>
        <taxon>Agaricomycotina</taxon>
        <taxon>Agaricomycetes</taxon>
        <taxon>Agaricomycetidae</taxon>
        <taxon>Agaricales</taxon>
        <taxon>Agaricineae</taxon>
        <taxon>Hymenogastraceae</taxon>
        <taxon>Hebeloma</taxon>
    </lineage>
</organism>
<dbReference type="EMBL" id="KN831769">
    <property type="protein sequence ID" value="KIM48320.1"/>
    <property type="molecule type" value="Genomic_DNA"/>
</dbReference>
<proteinExistence type="predicted"/>
<dbReference type="STRING" id="686832.A0A0C3CHV2"/>
<reference evidence="4" key="2">
    <citation type="submission" date="2015-01" db="EMBL/GenBank/DDBJ databases">
        <title>Evolutionary Origins and Diversification of the Mycorrhizal Mutualists.</title>
        <authorList>
            <consortium name="DOE Joint Genome Institute"/>
            <consortium name="Mycorrhizal Genomics Consortium"/>
            <person name="Kohler A."/>
            <person name="Kuo A."/>
            <person name="Nagy L.G."/>
            <person name="Floudas D."/>
            <person name="Copeland A."/>
            <person name="Barry K.W."/>
            <person name="Cichocki N."/>
            <person name="Veneault-Fourrey C."/>
            <person name="LaButti K."/>
            <person name="Lindquist E.A."/>
            <person name="Lipzen A."/>
            <person name="Lundell T."/>
            <person name="Morin E."/>
            <person name="Murat C."/>
            <person name="Riley R."/>
            <person name="Ohm R."/>
            <person name="Sun H."/>
            <person name="Tunlid A."/>
            <person name="Henrissat B."/>
            <person name="Grigoriev I.V."/>
            <person name="Hibbett D.S."/>
            <person name="Martin F."/>
        </authorList>
    </citation>
    <scope>NUCLEOTIDE SEQUENCE [LARGE SCALE GENOMIC DNA]</scope>
    <source>
        <strain evidence="4">h7</strain>
    </source>
</reference>
<gene>
    <name evidence="3" type="ORF">M413DRAFT_440041</name>
</gene>
<feature type="compositionally biased region" description="Basic and acidic residues" evidence="2">
    <location>
        <begin position="35"/>
        <end position="53"/>
    </location>
</feature>
<feature type="compositionally biased region" description="Low complexity" evidence="2">
    <location>
        <begin position="239"/>
        <end position="276"/>
    </location>
</feature>
<feature type="compositionally biased region" description="Polar residues" evidence="2">
    <location>
        <begin position="7"/>
        <end position="24"/>
    </location>
</feature>
<evidence type="ECO:0000256" key="1">
    <source>
        <dbReference type="SAM" id="Coils"/>
    </source>
</evidence>
<feature type="region of interest" description="Disordered" evidence="2">
    <location>
        <begin position="1"/>
        <end position="349"/>
    </location>
</feature>
<feature type="region of interest" description="Disordered" evidence="2">
    <location>
        <begin position="367"/>
        <end position="425"/>
    </location>
</feature>
<feature type="compositionally biased region" description="Polar residues" evidence="2">
    <location>
        <begin position="406"/>
        <end position="425"/>
    </location>
</feature>
<evidence type="ECO:0000313" key="3">
    <source>
        <dbReference type="EMBL" id="KIM48320.1"/>
    </source>
</evidence>
<dbReference type="AlphaFoldDB" id="A0A0C3CHV2"/>
<name>A0A0C3CHV2_HEBCY</name>
<keyword evidence="1" id="KW-0175">Coiled coil</keyword>
<dbReference type="HOGENOM" id="CLU_402270_0_0_1"/>
<reference evidence="3 4" key="1">
    <citation type="submission" date="2014-04" db="EMBL/GenBank/DDBJ databases">
        <authorList>
            <consortium name="DOE Joint Genome Institute"/>
            <person name="Kuo A."/>
            <person name="Gay G."/>
            <person name="Dore J."/>
            <person name="Kohler A."/>
            <person name="Nagy L.G."/>
            <person name="Floudas D."/>
            <person name="Copeland A."/>
            <person name="Barry K.W."/>
            <person name="Cichocki N."/>
            <person name="Veneault-Fourrey C."/>
            <person name="LaButti K."/>
            <person name="Lindquist E.A."/>
            <person name="Lipzen A."/>
            <person name="Lundell T."/>
            <person name="Morin E."/>
            <person name="Murat C."/>
            <person name="Sun H."/>
            <person name="Tunlid A."/>
            <person name="Henrissat B."/>
            <person name="Grigoriev I.V."/>
            <person name="Hibbett D.S."/>
            <person name="Martin F."/>
            <person name="Nordberg H.P."/>
            <person name="Cantor M.N."/>
            <person name="Hua S.X."/>
        </authorList>
    </citation>
    <scope>NUCLEOTIDE SEQUENCE [LARGE SCALE GENOMIC DNA]</scope>
    <source>
        <strain evidence="4">h7</strain>
    </source>
</reference>
<feature type="compositionally biased region" description="Low complexity" evidence="2">
    <location>
        <begin position="54"/>
        <end position="68"/>
    </location>
</feature>
<sequence length="684" mass="73645">MPADSSPAKSKPTTRSSLRQSLNLASMGKAFADVINKDKDATKNAKKAKETSRRSSALSSLPSGPRASMGDVRPPSQRTGTPDSKAVTRRRISATYTRSSSDEQSSKASEPPSGIQATAPTRTSTLRPKNLNATSALPKYRPKSVILEAARPPSPVRAGTRRRLSTSEDEKKEQTPIAALPPTDKTSRPISPLPHRAALKANLTNSITATPPATPSKPKNPTPSSVRISPSRPTKIVKTAAPTSALPRPPSSTSSSVSLPLTPKKSTPKTSTPKTSGLKANLGLSRSCQDKNTATITPSHGSPSPFSRDSPSPLARHSRKGSNFTTPASSMTSGNMSHISEGTSEDSDAEDVELLLAPVAAIGAPTPAMPRIQASRKRIIPQTPTRNGLPGRADMSYLSPLPPDSANKSTSSLRPQRQTPNSQAVRGSILSWEQLANEASVNMGEDEFGRMLSEIPAPFRSGAASPSLSSQMDVPESPCLSAIDSPGGFGSISQVLLPDVTPSPAMHNNLMQSRFNLPSDATVADSSTSTMLRLQLAAAENTARERLFQIQAMEEEIHDLKQAHTHQMEESQKQMVYMEAQWREKDEQASYSASLEDKLRHLEVSHERALEDTVKRCQQNALDSQSRLLKAEGLRCEAIFSARLAASSWSAVRDTCEVELDLIRDDKDVFSLLLMQLEQMYSNL</sequence>
<accession>A0A0C3CHV2</accession>
<dbReference type="OrthoDB" id="3203770at2759"/>
<dbReference type="Proteomes" id="UP000053424">
    <property type="component" value="Unassembled WGS sequence"/>
</dbReference>
<feature type="compositionally biased region" description="Polar residues" evidence="2">
    <location>
        <begin position="284"/>
        <end position="301"/>
    </location>
</feature>
<evidence type="ECO:0000313" key="4">
    <source>
        <dbReference type="Proteomes" id="UP000053424"/>
    </source>
</evidence>
<feature type="compositionally biased region" description="Polar residues" evidence="2">
    <location>
        <begin position="115"/>
        <end position="135"/>
    </location>
</feature>
<evidence type="ECO:0000256" key="2">
    <source>
        <dbReference type="SAM" id="MobiDB-lite"/>
    </source>
</evidence>
<feature type="compositionally biased region" description="Low complexity" evidence="2">
    <location>
        <begin position="302"/>
        <end position="313"/>
    </location>
</feature>
<protein>
    <submittedName>
        <fullName evidence="3">Uncharacterized protein</fullName>
    </submittedName>
</protein>
<feature type="coiled-coil region" evidence="1">
    <location>
        <begin position="536"/>
        <end position="612"/>
    </location>
</feature>
<keyword evidence="4" id="KW-1185">Reference proteome</keyword>
<feature type="compositionally biased region" description="Pro residues" evidence="2">
    <location>
        <begin position="212"/>
        <end position="221"/>
    </location>
</feature>